<evidence type="ECO:0008006" key="4">
    <source>
        <dbReference type="Google" id="ProtNLM"/>
    </source>
</evidence>
<keyword evidence="3" id="KW-1185">Reference proteome</keyword>
<evidence type="ECO:0000313" key="3">
    <source>
        <dbReference type="Proteomes" id="UP000886520"/>
    </source>
</evidence>
<dbReference type="Proteomes" id="UP000886520">
    <property type="component" value="Chromosome 6"/>
</dbReference>
<evidence type="ECO:0000313" key="2">
    <source>
        <dbReference type="EMBL" id="KAI5078231.1"/>
    </source>
</evidence>
<comment type="caution">
    <text evidence="2">The sequence shown here is derived from an EMBL/GenBank/DDBJ whole genome shotgun (WGS) entry which is preliminary data.</text>
</comment>
<name>A0A9D4V2J7_ADICA</name>
<dbReference type="OrthoDB" id="10263919at2759"/>
<protein>
    <recommendedName>
        <fullName evidence="4">SH2 domain-containing protein</fullName>
    </recommendedName>
</protein>
<evidence type="ECO:0000256" key="1">
    <source>
        <dbReference type="ARBA" id="ARBA00022999"/>
    </source>
</evidence>
<dbReference type="AlphaFoldDB" id="A0A9D4V2J7"/>
<proteinExistence type="predicted"/>
<gene>
    <name evidence="2" type="ORF">GOP47_0005902</name>
</gene>
<sequence>MRRGTTSCGISGDEDYWSLDELCLPLSSASSLHPDGSFTLCLWIYFLKSAKLGPVLRMVCSNSKMERTLLTLDHNKFLTLSSWNGVAVSAQQICPMEKWVHIGCEFGKDVIRLHMDGLVVAETSISRLEPCSTYQTILVMGGDGHKNADCLQGYAHYVQVLPQPTVTNHYVKHPPLELSLDGSTGASDDLELEEGGDGIWSVVGGKASCRRNFSLDVVLLDALGRAVHKDMEIIALLVYADNGVPVEKPKDDSEAPLLTTFDGVEFPSTERPIKLLHGRASFKLKISQLSSKCDNRLFRVCFDSLNPSNFPFLRVFSRPIRCVSRNRNSRVSAATWKRPHIVTETSWPPEETTLEIPPLHPSSSFTGQATSRGNLGLYSYKRPRFLSEVSSTLPDHLVASCDNSTYSTTCSIKVPVLTMPGDLHIGSSLLNIDCYANERVFAPQTPLAHSMATDSLVVVDRYTKQERHEEDNDVQKLEFFKSIHAEGLSDFLVFKYSLENTRSRAAFLRGVATCWSDQDLLDFSQRVSRATSCKHTGHQIVIAKKLINDGNEAWNQIQRRAYPVPWNIVVEYVERHFQTLSGSKKRCFSSKDKSFLRHLTTCNDYVRREDFDRLWYWIYPVSLSMLNPRVQKTWEVQEPKCILVMVSRQEVEASLTSQVLVKPGTFILRFVSTCSWPHPDAGGLIVSYIGSDLRVHHKLVSLDLVSRLSAGDDKPLSELISGEELMQPSG</sequence>
<dbReference type="PANTHER" id="PTHR11801">
    <property type="entry name" value="SIGNAL TRANSDUCER AND ACTIVATOR OF TRANSCRIPTION"/>
    <property type="match status" value="1"/>
</dbReference>
<accession>A0A9D4V2J7</accession>
<dbReference type="InterPro" id="IPR013320">
    <property type="entry name" value="ConA-like_dom_sf"/>
</dbReference>
<organism evidence="2 3">
    <name type="scientific">Adiantum capillus-veneris</name>
    <name type="common">Maidenhair fern</name>
    <dbReference type="NCBI Taxonomy" id="13818"/>
    <lineage>
        <taxon>Eukaryota</taxon>
        <taxon>Viridiplantae</taxon>
        <taxon>Streptophyta</taxon>
        <taxon>Embryophyta</taxon>
        <taxon>Tracheophyta</taxon>
        <taxon>Polypodiopsida</taxon>
        <taxon>Polypodiidae</taxon>
        <taxon>Polypodiales</taxon>
        <taxon>Pteridineae</taxon>
        <taxon>Pteridaceae</taxon>
        <taxon>Vittarioideae</taxon>
        <taxon>Adiantum</taxon>
    </lineage>
</organism>
<keyword evidence="1" id="KW-0727">SH2 domain</keyword>
<reference evidence="2" key="1">
    <citation type="submission" date="2021-01" db="EMBL/GenBank/DDBJ databases">
        <title>Adiantum capillus-veneris genome.</title>
        <authorList>
            <person name="Fang Y."/>
            <person name="Liao Q."/>
        </authorList>
    </citation>
    <scope>NUCLEOTIDE SEQUENCE</scope>
    <source>
        <strain evidence="2">H3</strain>
        <tissue evidence="2">Leaf</tissue>
    </source>
</reference>
<dbReference type="InterPro" id="IPR001217">
    <property type="entry name" value="STAT"/>
</dbReference>
<dbReference type="SUPFAM" id="SSF49899">
    <property type="entry name" value="Concanavalin A-like lectins/glucanases"/>
    <property type="match status" value="1"/>
</dbReference>
<dbReference type="EMBL" id="JABFUD020000006">
    <property type="protein sequence ID" value="KAI5078231.1"/>
    <property type="molecule type" value="Genomic_DNA"/>
</dbReference>
<dbReference type="GO" id="GO:0003700">
    <property type="term" value="F:DNA-binding transcription factor activity"/>
    <property type="evidence" value="ECO:0007669"/>
    <property type="project" value="InterPro"/>
</dbReference>
<dbReference type="GO" id="GO:0007165">
    <property type="term" value="P:signal transduction"/>
    <property type="evidence" value="ECO:0007669"/>
    <property type="project" value="InterPro"/>
</dbReference>